<dbReference type="RefSeq" id="WP_116693217.1">
    <property type="nucleotide sequence ID" value="NZ_QEHR01000002.1"/>
</dbReference>
<comment type="caution">
    <text evidence="1">The sequence shown here is derived from an EMBL/GenBank/DDBJ whole genome shotgun (WGS) entry which is preliminary data.</text>
</comment>
<evidence type="ECO:0000313" key="1">
    <source>
        <dbReference type="EMBL" id="PVW16199.1"/>
    </source>
</evidence>
<proteinExistence type="predicted"/>
<evidence type="ECO:0000313" key="2">
    <source>
        <dbReference type="Proteomes" id="UP000245962"/>
    </source>
</evidence>
<organism evidence="1 2">
    <name type="scientific">Marixanthomonas spongiae</name>
    <dbReference type="NCBI Taxonomy" id="2174845"/>
    <lineage>
        <taxon>Bacteria</taxon>
        <taxon>Pseudomonadati</taxon>
        <taxon>Bacteroidota</taxon>
        <taxon>Flavobacteriia</taxon>
        <taxon>Flavobacteriales</taxon>
        <taxon>Flavobacteriaceae</taxon>
        <taxon>Marixanthomonas</taxon>
    </lineage>
</organism>
<keyword evidence="2" id="KW-1185">Reference proteome</keyword>
<accession>A0A2U0I521</accession>
<dbReference type="Proteomes" id="UP000245962">
    <property type="component" value="Unassembled WGS sequence"/>
</dbReference>
<protein>
    <submittedName>
        <fullName evidence="1">Uncharacterized protein</fullName>
    </submittedName>
</protein>
<name>A0A2U0I521_9FLAO</name>
<dbReference type="EMBL" id="QEHR01000002">
    <property type="protein sequence ID" value="PVW16199.1"/>
    <property type="molecule type" value="Genomic_DNA"/>
</dbReference>
<dbReference type="AlphaFoldDB" id="A0A2U0I521"/>
<sequence>MKNFVTENLDENDIIFIVNIGSDSKYFGLEGMIKIRRKLPTTVEIIVSQMGSNISKIICRTQNKSDLQFISENLLVEVIKV</sequence>
<reference evidence="1 2" key="1">
    <citation type="submission" date="2018-04" db="EMBL/GenBank/DDBJ databases">
        <title>Marixanthomonas spongiae HN-E44 sp. nov., isolated from a marine sponge.</title>
        <authorList>
            <person name="Luo L."/>
            <person name="Zhuang L."/>
        </authorList>
    </citation>
    <scope>NUCLEOTIDE SEQUENCE [LARGE SCALE GENOMIC DNA]</scope>
    <source>
        <strain evidence="1 2">HN-E44</strain>
    </source>
</reference>
<gene>
    <name evidence="1" type="ORF">DDV96_02700</name>
</gene>